<evidence type="ECO:0008006" key="5">
    <source>
        <dbReference type="Google" id="ProtNLM"/>
    </source>
</evidence>
<dbReference type="OrthoDB" id="431150at2759"/>
<comment type="similarity">
    <text evidence="1">Belongs to the phytoene/squalene synthase family.</text>
</comment>
<dbReference type="GO" id="GO:0045338">
    <property type="term" value="P:farnesyl diphosphate metabolic process"/>
    <property type="evidence" value="ECO:0007669"/>
    <property type="project" value="InterPro"/>
</dbReference>
<dbReference type="InterPro" id="IPR008949">
    <property type="entry name" value="Isoprenoid_synthase_dom_sf"/>
</dbReference>
<dbReference type="Proteomes" id="UP000006352">
    <property type="component" value="Unassembled WGS sequence"/>
</dbReference>
<reference evidence="3 4" key="1">
    <citation type="journal article" date="2012" name="Appl. Environ. Microbiol.">
        <title>Short-read sequencing for genomic analysis of the brown rot fungus Fibroporia radiculosa.</title>
        <authorList>
            <person name="Tang J.D."/>
            <person name="Perkins A.D."/>
            <person name="Sonstegard T.S."/>
            <person name="Schroeder S.G."/>
            <person name="Burgess S.C."/>
            <person name="Diehl S.V."/>
        </authorList>
    </citation>
    <scope>NUCLEOTIDE SEQUENCE [LARGE SCALE GENOMIC DNA]</scope>
    <source>
        <strain evidence="3 4">TFFH 294</strain>
    </source>
</reference>
<dbReference type="STRING" id="599839.J4G9Q7"/>
<dbReference type="SUPFAM" id="SSF48576">
    <property type="entry name" value="Terpenoid synthases"/>
    <property type="match status" value="1"/>
</dbReference>
<dbReference type="Gene3D" id="1.10.600.10">
    <property type="entry name" value="Farnesyl Diphosphate Synthase"/>
    <property type="match status" value="1"/>
</dbReference>
<dbReference type="GeneID" id="24098344"/>
<dbReference type="NCBIfam" id="TIGR01559">
    <property type="entry name" value="squal_synth"/>
    <property type="match status" value="1"/>
</dbReference>
<dbReference type="PANTHER" id="PTHR11626">
    <property type="entry name" value="FARNESYL-DIPHOSPHATE FARNESYLTRANSFERASE"/>
    <property type="match status" value="1"/>
</dbReference>
<dbReference type="Pfam" id="PF00494">
    <property type="entry name" value="SQS_PSY"/>
    <property type="match status" value="1"/>
</dbReference>
<dbReference type="PANTHER" id="PTHR11626:SF2">
    <property type="entry name" value="SQUALENE SYNTHASE"/>
    <property type="match status" value="1"/>
</dbReference>
<dbReference type="InParanoid" id="J4G9Q7"/>
<keyword evidence="4" id="KW-1185">Reference proteome</keyword>
<keyword evidence="2" id="KW-0812">Transmembrane</keyword>
<evidence type="ECO:0000256" key="1">
    <source>
        <dbReference type="ARBA" id="ARBA00006251"/>
    </source>
</evidence>
<evidence type="ECO:0000256" key="2">
    <source>
        <dbReference type="SAM" id="Phobius"/>
    </source>
</evidence>
<dbReference type="GO" id="GO:0051996">
    <property type="term" value="F:squalene synthase [NAD(P)H] activity"/>
    <property type="evidence" value="ECO:0007669"/>
    <property type="project" value="InterPro"/>
</dbReference>
<gene>
    <name evidence="3" type="ORF">FIBRA_05566</name>
</gene>
<organism evidence="3 4">
    <name type="scientific">Fibroporia radiculosa</name>
    <dbReference type="NCBI Taxonomy" id="599839"/>
    <lineage>
        <taxon>Eukaryota</taxon>
        <taxon>Fungi</taxon>
        <taxon>Dikarya</taxon>
        <taxon>Basidiomycota</taxon>
        <taxon>Agaricomycotina</taxon>
        <taxon>Agaricomycetes</taxon>
        <taxon>Polyporales</taxon>
        <taxon>Fibroporiaceae</taxon>
        <taxon>Fibroporia</taxon>
    </lineage>
</organism>
<evidence type="ECO:0000313" key="3">
    <source>
        <dbReference type="EMBL" id="CCM03433.1"/>
    </source>
</evidence>
<dbReference type="AlphaFoldDB" id="J4G9Q7"/>
<accession>J4G9Q7</accession>
<dbReference type="InterPro" id="IPR044844">
    <property type="entry name" value="Trans_IPPS_euk-type"/>
</dbReference>
<dbReference type="EMBL" id="HE797114">
    <property type="protein sequence ID" value="CCM03433.1"/>
    <property type="molecule type" value="Genomic_DNA"/>
</dbReference>
<sequence>MDTIEDDMTISTDVKQHLLRSFHESMLVAGWSFTGSGPNEKMRQMLVEFHVIHAELLLLEESHLEIIVDITRKMGNGMADYSRRAAVTGQLCIESIIDFDLYCHYAAGLVGEGLTRMFAQPGKDQPLPAELLALANSAGLFVQKVDIIRDFREDIEEQRCFWPKEIWGREVYGIALGRPAFTRMEEMYQPENEHQALWALSGMIVDALKHVLDILDYIHLVQQTQMFEFFALPQIISIARLNRCYMNSTIFHGETDIGRVETAFLVAQSSSSSAVVHVFRKYVRELRNKIVPEDPNYVDLLVACVKIELRIERHCSNVVSGHDGGNTPISGPDPCATPGQLAYKHVPDEDLEARARNIVASGRARSASWINQFAQTLSLTHNTLLVFLGLLGTFLLYKYRV</sequence>
<dbReference type="GO" id="GO:0006696">
    <property type="term" value="P:ergosterol biosynthetic process"/>
    <property type="evidence" value="ECO:0007669"/>
    <property type="project" value="TreeGrafter"/>
</dbReference>
<protein>
    <recommendedName>
        <fullName evidence="5">Squalene synthase</fullName>
    </recommendedName>
</protein>
<evidence type="ECO:0000313" key="4">
    <source>
        <dbReference type="Proteomes" id="UP000006352"/>
    </source>
</evidence>
<keyword evidence="2" id="KW-1133">Transmembrane helix</keyword>
<dbReference type="HOGENOM" id="CLU_031981_2_0_1"/>
<feature type="transmembrane region" description="Helical" evidence="2">
    <location>
        <begin position="379"/>
        <end position="397"/>
    </location>
</feature>
<dbReference type="RefSeq" id="XP_012182716.1">
    <property type="nucleotide sequence ID" value="XM_012327326.1"/>
</dbReference>
<proteinExistence type="inferred from homology"/>
<name>J4G9Q7_9APHY</name>
<dbReference type="GO" id="GO:0005789">
    <property type="term" value="C:endoplasmic reticulum membrane"/>
    <property type="evidence" value="ECO:0007669"/>
    <property type="project" value="TreeGrafter"/>
</dbReference>
<dbReference type="InterPro" id="IPR002060">
    <property type="entry name" value="Squ/phyt_synthse"/>
</dbReference>
<dbReference type="InterPro" id="IPR006449">
    <property type="entry name" value="Squal_synth-like"/>
</dbReference>
<keyword evidence="2" id="KW-0472">Membrane</keyword>